<evidence type="ECO:0000313" key="3">
    <source>
        <dbReference type="EMBL" id="AEV69592.1"/>
    </source>
</evidence>
<keyword evidence="1" id="KW-0812">Transmembrane</keyword>
<feature type="transmembrane region" description="Helical" evidence="1">
    <location>
        <begin position="144"/>
        <end position="166"/>
    </location>
</feature>
<dbReference type="InterPro" id="IPR021994">
    <property type="entry name" value="DUF3592"/>
</dbReference>
<proteinExistence type="predicted"/>
<organism evidence="3 4">
    <name type="scientific">Acetivibrio clariflavus (strain DSM 19732 / NBRC 101661 / EBR45)</name>
    <name type="common">Clostridium clariflavum</name>
    <dbReference type="NCBI Taxonomy" id="720554"/>
    <lineage>
        <taxon>Bacteria</taxon>
        <taxon>Bacillati</taxon>
        <taxon>Bacillota</taxon>
        <taxon>Clostridia</taxon>
        <taxon>Eubacteriales</taxon>
        <taxon>Oscillospiraceae</taxon>
        <taxon>Acetivibrio</taxon>
    </lineage>
</organism>
<gene>
    <name evidence="3" type="ordered locus">Clocl_3062</name>
</gene>
<feature type="transmembrane region" description="Helical" evidence="1">
    <location>
        <begin position="12"/>
        <end position="34"/>
    </location>
</feature>
<keyword evidence="1" id="KW-1133">Transmembrane helix</keyword>
<keyword evidence="1" id="KW-0472">Membrane</keyword>
<keyword evidence="4" id="KW-1185">Reference proteome</keyword>
<evidence type="ECO:0000259" key="2">
    <source>
        <dbReference type="Pfam" id="PF12158"/>
    </source>
</evidence>
<dbReference type="RefSeq" id="WP_014256137.1">
    <property type="nucleotide sequence ID" value="NC_016627.1"/>
</dbReference>
<evidence type="ECO:0000256" key="1">
    <source>
        <dbReference type="SAM" id="Phobius"/>
    </source>
</evidence>
<feature type="domain" description="DUF3592" evidence="2">
    <location>
        <begin position="90"/>
        <end position="141"/>
    </location>
</feature>
<dbReference type="KEGG" id="ccl:Clocl_3062"/>
<dbReference type="HOGENOM" id="CLU_1591654_0_0_9"/>
<dbReference type="EMBL" id="CP003065">
    <property type="protein sequence ID" value="AEV69592.1"/>
    <property type="molecule type" value="Genomic_DNA"/>
</dbReference>
<protein>
    <recommendedName>
        <fullName evidence="2">DUF3592 domain-containing protein</fullName>
    </recommendedName>
</protein>
<dbReference type="Proteomes" id="UP000005435">
    <property type="component" value="Chromosome"/>
</dbReference>
<name>G8LV15_ACECE</name>
<sequence length="167" mass="18652" precursor="true">MKKKQPITDADYMLIVIGIFIVCAMAPVIVWTAMITDDGVIPRAIISCEIIMLGTFFIITNLKLNNKIEANYRKCMGVIDEAPMVLSGSKGSRHPIISYEVKGKVYTIQSEVGYGGIAAFFLKGKEVDVYYDEDDPSIAYTKHYLFLIMGCMFMFAGLLALSSIFYQ</sequence>
<evidence type="ECO:0000313" key="4">
    <source>
        <dbReference type="Proteomes" id="UP000005435"/>
    </source>
</evidence>
<reference evidence="3 4" key="2">
    <citation type="journal article" date="2012" name="Stand. Genomic Sci.">
        <title>Complete Genome Sequence of Clostridium clariflavum DSM 19732.</title>
        <authorList>
            <person name="Izquierdo J.A."/>
            <person name="Goodwin L."/>
            <person name="Davenport K.W."/>
            <person name="Teshima H."/>
            <person name="Bruce D."/>
            <person name="Detter C."/>
            <person name="Tapia R."/>
            <person name="Han S."/>
            <person name="Land M."/>
            <person name="Hauser L."/>
            <person name="Jeffries C.D."/>
            <person name="Han J."/>
            <person name="Pitluck S."/>
            <person name="Nolan M."/>
            <person name="Chen A."/>
            <person name="Huntemann M."/>
            <person name="Mavromatis K."/>
            <person name="Mikhailova N."/>
            <person name="Liolios K."/>
            <person name="Woyke T."/>
            <person name="Lynd L.R."/>
        </authorList>
    </citation>
    <scope>NUCLEOTIDE SEQUENCE [LARGE SCALE GENOMIC DNA]</scope>
    <source>
        <strain evidence="4">DSM 19732 / NBRC 101661 / EBR45</strain>
    </source>
</reference>
<reference evidence="4" key="1">
    <citation type="submission" date="2011-12" db="EMBL/GenBank/DDBJ databases">
        <title>Complete sequence of Clostridium clariflavum DSM 19732.</title>
        <authorList>
            <consortium name="US DOE Joint Genome Institute"/>
            <person name="Lucas S."/>
            <person name="Han J."/>
            <person name="Lapidus A."/>
            <person name="Cheng J.-F."/>
            <person name="Goodwin L."/>
            <person name="Pitluck S."/>
            <person name="Peters L."/>
            <person name="Teshima H."/>
            <person name="Detter J.C."/>
            <person name="Han C."/>
            <person name="Tapia R."/>
            <person name="Land M."/>
            <person name="Hauser L."/>
            <person name="Kyrpides N."/>
            <person name="Ivanova N."/>
            <person name="Pagani I."/>
            <person name="Kitzmiller T."/>
            <person name="Lynd L."/>
            <person name="Izquierdo J."/>
            <person name="Woyke T."/>
        </authorList>
    </citation>
    <scope>NUCLEOTIDE SEQUENCE [LARGE SCALE GENOMIC DNA]</scope>
    <source>
        <strain evidence="4">DSM 19732 / NBRC 101661 / EBR45</strain>
    </source>
</reference>
<feature type="transmembrane region" description="Helical" evidence="1">
    <location>
        <begin position="40"/>
        <end position="64"/>
    </location>
</feature>
<accession>G8LV15</accession>
<dbReference type="Pfam" id="PF12158">
    <property type="entry name" value="DUF3592"/>
    <property type="match status" value="1"/>
</dbReference>
<dbReference type="AlphaFoldDB" id="G8LV15"/>